<dbReference type="PANTHER" id="PTHR11383">
    <property type="entry name" value="NUCLEOSIDE DIPHOSPHATE-LINKED MOIETY X MOTIF 13"/>
    <property type="match status" value="1"/>
</dbReference>
<dbReference type="GO" id="GO:0046872">
    <property type="term" value="F:metal ion binding"/>
    <property type="evidence" value="ECO:0007669"/>
    <property type="project" value="UniProtKB-KW"/>
</dbReference>
<keyword evidence="9" id="KW-1185">Reference proteome</keyword>
<dbReference type="FunFam" id="3.90.79.10:FF:000074">
    <property type="entry name" value="Mutt/nudix family protein-like protein"/>
    <property type="match status" value="1"/>
</dbReference>
<evidence type="ECO:0000256" key="1">
    <source>
        <dbReference type="ARBA" id="ARBA00001946"/>
    </source>
</evidence>
<evidence type="ECO:0000256" key="5">
    <source>
        <dbReference type="ARBA" id="ARBA00022842"/>
    </source>
</evidence>
<dbReference type="InterPro" id="IPR020084">
    <property type="entry name" value="NUDIX_hydrolase_CS"/>
</dbReference>
<dbReference type="InterPro" id="IPR000086">
    <property type="entry name" value="NUDIX_hydrolase_dom"/>
</dbReference>
<evidence type="ECO:0000259" key="7">
    <source>
        <dbReference type="PROSITE" id="PS51462"/>
    </source>
</evidence>
<reference evidence="9" key="1">
    <citation type="submission" date="2011-07" db="EMBL/GenBank/DDBJ databases">
        <authorList>
            <consortium name="Caenorhabditis brenneri Sequencing and Analysis Consortium"/>
            <person name="Wilson R.K."/>
        </authorList>
    </citation>
    <scope>NUCLEOTIDE SEQUENCE [LARGE SCALE GENOMIC DNA]</scope>
    <source>
        <strain evidence="9">PB2801</strain>
    </source>
</reference>
<keyword evidence="3" id="KW-0479">Metal-binding</keyword>
<evidence type="ECO:0000256" key="4">
    <source>
        <dbReference type="ARBA" id="ARBA00022801"/>
    </source>
</evidence>
<keyword evidence="4" id="KW-0378">Hydrolase</keyword>
<sequence length="399" mass="44914">MPTIPSNIVVYNLITKRPVCFLSLLSKSIKFYVNLLNCSIFRLLSTSTSKNMNYVEKVRLLDYWKIQDSSLQNEFPRSHLVLMVDRRLLVTKDTPDVKMVEHSYGDLKQLLGEYGLQFDLSNSCLLDALPADNDMIPLFGTSIEAADPPEDSPISKSDVLKQLGNSLGGRFTDIRMAMLTMQEERQRNLLAKFQTLTKWAATYRRCPKCAAALKMRTSKSGAECVTCQKVYYPTFSPVSITLITDPTNEHALLVRHRGSAGGVFTAVAGFAHSGESMAECARREIAEEVGIEVDLIQSLDMSQPWPMPDSSLMIAHVAIAKMDQKISVCPDELETAQWFSRQQVRQALETTLSDPQLKKLPRTLDDRQTLHYIPPAGAIAHQMIRKWVDGKIDFHNSRI</sequence>
<keyword evidence="6" id="KW-0520">NAD</keyword>
<organism evidence="9">
    <name type="scientific">Caenorhabditis brenneri</name>
    <name type="common">Nematode worm</name>
    <dbReference type="NCBI Taxonomy" id="135651"/>
    <lineage>
        <taxon>Eukaryota</taxon>
        <taxon>Metazoa</taxon>
        <taxon>Ecdysozoa</taxon>
        <taxon>Nematoda</taxon>
        <taxon>Chromadorea</taxon>
        <taxon>Rhabditida</taxon>
        <taxon>Rhabditina</taxon>
        <taxon>Rhabditomorpha</taxon>
        <taxon>Rhabditoidea</taxon>
        <taxon>Rhabditidae</taxon>
        <taxon>Peloderinae</taxon>
        <taxon>Caenorhabditis</taxon>
    </lineage>
</organism>
<evidence type="ECO:0000313" key="9">
    <source>
        <dbReference type="Proteomes" id="UP000008068"/>
    </source>
</evidence>
<dbReference type="EC" id="3.6.1.22" evidence="2"/>
<dbReference type="CDD" id="cd03429">
    <property type="entry name" value="NUDIX_NADH_pyrophosphatase_Nudt13"/>
    <property type="match status" value="1"/>
</dbReference>
<dbReference type="InParanoid" id="G0NRQ2"/>
<dbReference type="OrthoDB" id="10249612at2759"/>
<dbReference type="eggNOG" id="KOG3084">
    <property type="taxonomic scope" value="Eukaryota"/>
</dbReference>
<dbReference type="FunFam" id="3.90.79.20:FF:000009">
    <property type="entry name" value="NADH pyrophosphatase"/>
    <property type="match status" value="1"/>
</dbReference>
<keyword evidence="5" id="KW-0460">Magnesium</keyword>
<dbReference type="SUPFAM" id="SSF55811">
    <property type="entry name" value="Nudix"/>
    <property type="match status" value="1"/>
</dbReference>
<dbReference type="AlphaFoldDB" id="G0NRQ2"/>
<dbReference type="PANTHER" id="PTHR11383:SF3">
    <property type="entry name" value="NAD(P)H PYROPHOSPHATASE NUDT13, MITOCHONDRIAL"/>
    <property type="match status" value="1"/>
</dbReference>
<dbReference type="GO" id="GO:0016787">
    <property type="term" value="F:hydrolase activity"/>
    <property type="evidence" value="ECO:0007669"/>
    <property type="project" value="UniProtKB-KW"/>
</dbReference>
<dbReference type="InterPro" id="IPR049734">
    <property type="entry name" value="NudC-like_C"/>
</dbReference>
<feature type="domain" description="Nudix hydrolase" evidence="7">
    <location>
        <begin position="233"/>
        <end position="361"/>
    </location>
</feature>
<dbReference type="InterPro" id="IPR015797">
    <property type="entry name" value="NUDIX_hydrolase-like_dom_sf"/>
</dbReference>
<evidence type="ECO:0000256" key="2">
    <source>
        <dbReference type="ARBA" id="ARBA00012381"/>
    </source>
</evidence>
<dbReference type="STRING" id="135651.G0NRQ2"/>
<dbReference type="Gene3D" id="3.90.79.20">
    <property type="match status" value="1"/>
</dbReference>
<dbReference type="Proteomes" id="UP000008068">
    <property type="component" value="Unassembled WGS sequence"/>
</dbReference>
<dbReference type="PROSITE" id="PS51462">
    <property type="entry name" value="NUDIX"/>
    <property type="match status" value="1"/>
</dbReference>
<dbReference type="Gene3D" id="3.90.79.10">
    <property type="entry name" value="Nucleoside Triphosphate Pyrophosphohydrolase"/>
    <property type="match status" value="1"/>
</dbReference>
<dbReference type="PROSITE" id="PS00893">
    <property type="entry name" value="NUDIX_BOX"/>
    <property type="match status" value="1"/>
</dbReference>
<accession>G0NRQ2</accession>
<dbReference type="FunCoup" id="G0NRQ2">
    <property type="interactions" value="511"/>
</dbReference>
<protein>
    <recommendedName>
        <fullName evidence="2">NAD(+) diphosphatase</fullName>
        <ecNumber evidence="2">3.6.1.22</ecNumber>
    </recommendedName>
</protein>
<dbReference type="Pfam" id="PF00293">
    <property type="entry name" value="NUDIX"/>
    <property type="match status" value="1"/>
</dbReference>
<comment type="cofactor">
    <cofactor evidence="1">
        <name>Mg(2+)</name>
        <dbReference type="ChEBI" id="CHEBI:18420"/>
    </cofactor>
</comment>
<dbReference type="EMBL" id="GL379933">
    <property type="protein sequence ID" value="EGT36260.1"/>
    <property type="molecule type" value="Genomic_DNA"/>
</dbReference>
<name>G0NRQ2_CAEBE</name>
<evidence type="ECO:0000313" key="8">
    <source>
        <dbReference type="EMBL" id="EGT36260.1"/>
    </source>
</evidence>
<gene>
    <name evidence="8" type="ORF">CAEBREN_04939</name>
</gene>
<dbReference type="HOGENOM" id="CLU_037162_0_0_1"/>
<dbReference type="OMA" id="FCRESWA"/>
<evidence type="ECO:0000256" key="6">
    <source>
        <dbReference type="ARBA" id="ARBA00023027"/>
    </source>
</evidence>
<evidence type="ECO:0000256" key="3">
    <source>
        <dbReference type="ARBA" id="ARBA00022723"/>
    </source>
</evidence>
<proteinExistence type="predicted"/>